<sequence length="299" mass="31729">MQPLVNYEVELSRAGANVKGRFGTVAFLIRRYPLGALGVLVMALLIFIAVFANLIMPHDPLTTHPLLSLGAPSSEHWFGSDYLGRDVLSRIILGARTSIGVGVGATILGTLFGTAIGLASGFAGGKLDLVLQRLLEMLQAIPSLILTMTMAAVLGPSVMNTILAIAITKTPILGRVIRANTLVLRELTYVDAARAAGMSEWRIALRHILPNTLAPLIVLTAANLGSAILIEASLSFLGLGIPEPYPSWGKMLSSSAAEYIGTAPWLVIYPGLFISLAVFGSNLLGDALRDILDPRSRAH</sequence>
<evidence type="ECO:0000256" key="1">
    <source>
        <dbReference type="ARBA" id="ARBA00004651"/>
    </source>
</evidence>
<protein>
    <submittedName>
        <fullName evidence="9">ABC transporter permease</fullName>
    </submittedName>
</protein>
<evidence type="ECO:0000256" key="6">
    <source>
        <dbReference type="ARBA" id="ARBA00023136"/>
    </source>
</evidence>
<keyword evidence="4 7" id="KW-0812">Transmembrane</keyword>
<dbReference type="PROSITE" id="PS50928">
    <property type="entry name" value="ABC_TM1"/>
    <property type="match status" value="1"/>
</dbReference>
<feature type="transmembrane region" description="Helical" evidence="7">
    <location>
        <begin position="259"/>
        <end position="279"/>
    </location>
</feature>
<evidence type="ECO:0000256" key="2">
    <source>
        <dbReference type="ARBA" id="ARBA00022448"/>
    </source>
</evidence>
<evidence type="ECO:0000313" key="9">
    <source>
        <dbReference type="EMBL" id="KLU27168.1"/>
    </source>
</evidence>
<comment type="similarity">
    <text evidence="7">Belongs to the binding-protein-dependent transport system permease family.</text>
</comment>
<dbReference type="SUPFAM" id="SSF161098">
    <property type="entry name" value="MetI-like"/>
    <property type="match status" value="1"/>
</dbReference>
<evidence type="ECO:0000256" key="4">
    <source>
        <dbReference type="ARBA" id="ARBA00022692"/>
    </source>
</evidence>
<dbReference type="GO" id="GO:0005886">
    <property type="term" value="C:plasma membrane"/>
    <property type="evidence" value="ECO:0007669"/>
    <property type="project" value="UniProtKB-SubCell"/>
</dbReference>
<dbReference type="PANTHER" id="PTHR43386:SF1">
    <property type="entry name" value="D,D-DIPEPTIDE TRANSPORT SYSTEM PERMEASE PROTEIN DDPC-RELATED"/>
    <property type="match status" value="1"/>
</dbReference>
<comment type="subcellular location">
    <subcellularLocation>
        <location evidence="1 7">Cell membrane</location>
        <topology evidence="1 7">Multi-pass membrane protein</topology>
    </subcellularLocation>
</comment>
<feature type="transmembrane region" description="Helical" evidence="7">
    <location>
        <begin position="34"/>
        <end position="56"/>
    </location>
</feature>
<evidence type="ECO:0000256" key="7">
    <source>
        <dbReference type="RuleBase" id="RU363032"/>
    </source>
</evidence>
<dbReference type="EMBL" id="AEJF01000051">
    <property type="protein sequence ID" value="KLU27168.1"/>
    <property type="molecule type" value="Genomic_DNA"/>
</dbReference>
<keyword evidence="10" id="KW-1185">Reference proteome</keyword>
<comment type="caution">
    <text evidence="9">The sequence shown here is derived from an EMBL/GenBank/DDBJ whole genome shotgun (WGS) entry which is preliminary data.</text>
</comment>
<accession>A0A0J1G4R4</accession>
<dbReference type="AlphaFoldDB" id="A0A0J1G4R4"/>
<dbReference type="InterPro" id="IPR050366">
    <property type="entry name" value="BP-dependent_transpt_permease"/>
</dbReference>
<feature type="transmembrane region" description="Helical" evidence="7">
    <location>
        <begin position="144"/>
        <end position="168"/>
    </location>
</feature>
<dbReference type="OrthoDB" id="9783218at2"/>
<reference evidence="9 10" key="1">
    <citation type="journal article" date="2015" name="Genome Announc.">
        <title>Draft Genome Sequence of Burkholderia sp. Strain PML1(12), an Ectomycorrhizosphere-Inhabiting Bacterium with Effective Mineral-Weathering Ability.</title>
        <authorList>
            <person name="Uroz S."/>
            <person name="Oger P."/>
        </authorList>
    </citation>
    <scope>NUCLEOTIDE SEQUENCE [LARGE SCALE GENOMIC DNA]</scope>
    <source>
        <strain evidence="10">PML1(12)</strain>
    </source>
</reference>
<evidence type="ECO:0000259" key="8">
    <source>
        <dbReference type="PROSITE" id="PS50928"/>
    </source>
</evidence>
<evidence type="ECO:0000313" key="10">
    <source>
        <dbReference type="Proteomes" id="UP000035963"/>
    </source>
</evidence>
<dbReference type="Proteomes" id="UP000035963">
    <property type="component" value="Unassembled WGS sequence"/>
</dbReference>
<evidence type="ECO:0000256" key="3">
    <source>
        <dbReference type="ARBA" id="ARBA00022475"/>
    </source>
</evidence>
<dbReference type="CDD" id="cd06261">
    <property type="entry name" value="TM_PBP2"/>
    <property type="match status" value="1"/>
</dbReference>
<proteinExistence type="inferred from homology"/>
<dbReference type="PATRIC" id="fig|908627.4.peg.1236"/>
<feature type="transmembrane region" description="Helical" evidence="7">
    <location>
        <begin position="99"/>
        <end position="124"/>
    </location>
</feature>
<dbReference type="InterPro" id="IPR000515">
    <property type="entry name" value="MetI-like"/>
</dbReference>
<keyword evidence="6 7" id="KW-0472">Membrane</keyword>
<organism evidence="9 10">
    <name type="scientific">Caballeronia mineralivorans PML1(12)</name>
    <dbReference type="NCBI Taxonomy" id="908627"/>
    <lineage>
        <taxon>Bacteria</taxon>
        <taxon>Pseudomonadati</taxon>
        <taxon>Pseudomonadota</taxon>
        <taxon>Betaproteobacteria</taxon>
        <taxon>Burkholderiales</taxon>
        <taxon>Burkholderiaceae</taxon>
        <taxon>Caballeronia</taxon>
    </lineage>
</organism>
<name>A0A0J1G4R4_9BURK</name>
<feature type="domain" description="ABC transmembrane type-1" evidence="8">
    <location>
        <begin position="95"/>
        <end position="285"/>
    </location>
</feature>
<feature type="transmembrane region" description="Helical" evidence="7">
    <location>
        <begin position="216"/>
        <end position="239"/>
    </location>
</feature>
<dbReference type="GO" id="GO:0055085">
    <property type="term" value="P:transmembrane transport"/>
    <property type="evidence" value="ECO:0007669"/>
    <property type="project" value="InterPro"/>
</dbReference>
<dbReference type="PANTHER" id="PTHR43386">
    <property type="entry name" value="OLIGOPEPTIDE TRANSPORT SYSTEM PERMEASE PROTEIN APPC"/>
    <property type="match status" value="1"/>
</dbReference>
<dbReference type="Pfam" id="PF00528">
    <property type="entry name" value="BPD_transp_1"/>
    <property type="match status" value="1"/>
</dbReference>
<evidence type="ECO:0000256" key="5">
    <source>
        <dbReference type="ARBA" id="ARBA00022989"/>
    </source>
</evidence>
<dbReference type="Gene3D" id="1.10.3720.10">
    <property type="entry name" value="MetI-like"/>
    <property type="match status" value="1"/>
</dbReference>
<keyword evidence="2 7" id="KW-0813">Transport</keyword>
<dbReference type="InterPro" id="IPR035906">
    <property type="entry name" value="MetI-like_sf"/>
</dbReference>
<keyword evidence="5 7" id="KW-1133">Transmembrane helix</keyword>
<keyword evidence="3" id="KW-1003">Cell membrane</keyword>
<dbReference type="RefSeq" id="WP_047845620.1">
    <property type="nucleotide sequence ID" value="NZ_AEJF01000051.1"/>
</dbReference>
<gene>
    <name evidence="9" type="ORF">EOS_05605</name>
</gene>